<gene>
    <name evidence="1" type="ORF">BDN72DRAFT_865225</name>
</gene>
<name>A0ACD3A163_9AGAR</name>
<evidence type="ECO:0000313" key="2">
    <source>
        <dbReference type="Proteomes" id="UP000308600"/>
    </source>
</evidence>
<proteinExistence type="predicted"/>
<organism evidence="1 2">
    <name type="scientific">Pluteus cervinus</name>
    <dbReference type="NCBI Taxonomy" id="181527"/>
    <lineage>
        <taxon>Eukaryota</taxon>
        <taxon>Fungi</taxon>
        <taxon>Dikarya</taxon>
        <taxon>Basidiomycota</taxon>
        <taxon>Agaricomycotina</taxon>
        <taxon>Agaricomycetes</taxon>
        <taxon>Agaricomycetidae</taxon>
        <taxon>Agaricales</taxon>
        <taxon>Pluteineae</taxon>
        <taxon>Pluteaceae</taxon>
        <taxon>Pluteus</taxon>
    </lineage>
</organism>
<dbReference type="Proteomes" id="UP000308600">
    <property type="component" value="Unassembled WGS sequence"/>
</dbReference>
<dbReference type="EMBL" id="ML209005">
    <property type="protein sequence ID" value="TFK59352.1"/>
    <property type="molecule type" value="Genomic_DNA"/>
</dbReference>
<accession>A0ACD3A163</accession>
<reference evidence="1 2" key="1">
    <citation type="journal article" date="2019" name="Nat. Ecol. Evol.">
        <title>Megaphylogeny resolves global patterns of mushroom evolution.</title>
        <authorList>
            <person name="Varga T."/>
            <person name="Krizsan K."/>
            <person name="Foldi C."/>
            <person name="Dima B."/>
            <person name="Sanchez-Garcia M."/>
            <person name="Sanchez-Ramirez S."/>
            <person name="Szollosi G.J."/>
            <person name="Szarkandi J.G."/>
            <person name="Papp V."/>
            <person name="Albert L."/>
            <person name="Andreopoulos W."/>
            <person name="Angelini C."/>
            <person name="Antonin V."/>
            <person name="Barry K.W."/>
            <person name="Bougher N.L."/>
            <person name="Buchanan P."/>
            <person name="Buyck B."/>
            <person name="Bense V."/>
            <person name="Catcheside P."/>
            <person name="Chovatia M."/>
            <person name="Cooper J."/>
            <person name="Damon W."/>
            <person name="Desjardin D."/>
            <person name="Finy P."/>
            <person name="Geml J."/>
            <person name="Haridas S."/>
            <person name="Hughes K."/>
            <person name="Justo A."/>
            <person name="Karasinski D."/>
            <person name="Kautmanova I."/>
            <person name="Kiss B."/>
            <person name="Kocsube S."/>
            <person name="Kotiranta H."/>
            <person name="LaButti K.M."/>
            <person name="Lechner B.E."/>
            <person name="Liimatainen K."/>
            <person name="Lipzen A."/>
            <person name="Lukacs Z."/>
            <person name="Mihaltcheva S."/>
            <person name="Morgado L.N."/>
            <person name="Niskanen T."/>
            <person name="Noordeloos M.E."/>
            <person name="Ohm R.A."/>
            <person name="Ortiz-Santana B."/>
            <person name="Ovrebo C."/>
            <person name="Racz N."/>
            <person name="Riley R."/>
            <person name="Savchenko A."/>
            <person name="Shiryaev A."/>
            <person name="Soop K."/>
            <person name="Spirin V."/>
            <person name="Szebenyi C."/>
            <person name="Tomsovsky M."/>
            <person name="Tulloss R.E."/>
            <person name="Uehling J."/>
            <person name="Grigoriev I.V."/>
            <person name="Vagvolgyi C."/>
            <person name="Papp T."/>
            <person name="Martin F.M."/>
            <person name="Miettinen O."/>
            <person name="Hibbett D.S."/>
            <person name="Nagy L.G."/>
        </authorList>
    </citation>
    <scope>NUCLEOTIDE SEQUENCE [LARGE SCALE GENOMIC DNA]</scope>
    <source>
        <strain evidence="1 2">NL-1719</strain>
    </source>
</reference>
<protein>
    <submittedName>
        <fullName evidence="1">Uncharacterized protein</fullName>
    </submittedName>
</protein>
<evidence type="ECO:0000313" key="1">
    <source>
        <dbReference type="EMBL" id="TFK59352.1"/>
    </source>
</evidence>
<sequence>MGGTVGAAALAGGYSGLRSGDGGMISGGNGNGNGGVGGIIMRRRNSLGDLKIPARHQVTWKLKKNLIFVSYARHIYHNKEDDVGESVSAAEYVEDDNEIYHHAGNPCHYHLQIRFVLEKRQGQCEVSKRSGIAHHFVVDVLGNAKLIATLSAGSFVTRLVRHCHLDQQNGQQTRMKSFLNFPTPRDIKNLDIRQGMSLEL</sequence>
<keyword evidence="2" id="KW-1185">Reference proteome</keyword>